<organism evidence="1 2">
    <name type="scientific">Brevundimonas vesicularis</name>
    <name type="common">Pseudomonas vesicularis</name>
    <dbReference type="NCBI Taxonomy" id="41276"/>
    <lineage>
        <taxon>Bacteria</taxon>
        <taxon>Pseudomonadati</taxon>
        <taxon>Pseudomonadota</taxon>
        <taxon>Alphaproteobacteria</taxon>
        <taxon>Caulobacterales</taxon>
        <taxon>Caulobacteraceae</taxon>
        <taxon>Brevundimonas</taxon>
    </lineage>
</organism>
<accession>A0A7W9FX62</accession>
<sequence length="189" mass="21353">MFGLTIKSECTTAAARLLADHQIELTKEAFDPFIERFDRTVIVFDSEGARVLAKMLLADIDPSAEFLEDAEVREVEIAARRKSQSYTPAEADAARARYDALKGLVIPKGTQSAPAHKAWVTIREWEAAAQRGEWTHRWQVQFRLGTQMFAEAQRAVHPRQAANAMARFIRDLRKSHHQVEVVAKLVEAI</sequence>
<proteinExistence type="predicted"/>
<name>A0A7W9FX62_BREVE</name>
<dbReference type="EMBL" id="JACHLJ010000009">
    <property type="protein sequence ID" value="MBB5773227.1"/>
    <property type="molecule type" value="Genomic_DNA"/>
</dbReference>
<gene>
    <name evidence="1" type="ORF">HNP47_003252</name>
</gene>
<reference evidence="1 2" key="1">
    <citation type="submission" date="2020-08" db="EMBL/GenBank/DDBJ databases">
        <title>Functional genomics of gut bacteria from endangered species of beetles.</title>
        <authorList>
            <person name="Carlos-Shanley C."/>
        </authorList>
    </citation>
    <scope>NUCLEOTIDE SEQUENCE [LARGE SCALE GENOMIC DNA]</scope>
    <source>
        <strain evidence="1 2">S00192</strain>
    </source>
</reference>
<comment type="caution">
    <text evidence="1">The sequence shown here is derived from an EMBL/GenBank/DDBJ whole genome shotgun (WGS) entry which is preliminary data.</text>
</comment>
<evidence type="ECO:0000313" key="1">
    <source>
        <dbReference type="EMBL" id="MBB5773227.1"/>
    </source>
</evidence>
<dbReference type="Proteomes" id="UP000556201">
    <property type="component" value="Unassembled WGS sequence"/>
</dbReference>
<protein>
    <submittedName>
        <fullName evidence="1">Uncharacterized protein</fullName>
    </submittedName>
</protein>
<evidence type="ECO:0000313" key="2">
    <source>
        <dbReference type="Proteomes" id="UP000556201"/>
    </source>
</evidence>
<dbReference type="AlphaFoldDB" id="A0A7W9FX62"/>
<dbReference type="RefSeq" id="WP_184280363.1">
    <property type="nucleotide sequence ID" value="NZ_JACHLJ010000009.1"/>
</dbReference>